<feature type="domain" description="TACO1/YebC-like second and third" evidence="10">
    <location>
        <begin position="162"/>
        <end position="318"/>
    </location>
</feature>
<keyword evidence="13" id="KW-1185">Reference proteome</keyword>
<dbReference type="EMBL" id="CM012455">
    <property type="protein sequence ID" value="RVE59525.1"/>
    <property type="molecule type" value="Genomic_DNA"/>
</dbReference>
<organism evidence="12 13">
    <name type="scientific">Oryzias javanicus</name>
    <name type="common">Javanese ricefish</name>
    <name type="synonym">Aplocheilus javanicus</name>
    <dbReference type="NCBI Taxonomy" id="123683"/>
    <lineage>
        <taxon>Eukaryota</taxon>
        <taxon>Metazoa</taxon>
        <taxon>Chordata</taxon>
        <taxon>Craniata</taxon>
        <taxon>Vertebrata</taxon>
        <taxon>Euteleostomi</taxon>
        <taxon>Actinopterygii</taxon>
        <taxon>Neopterygii</taxon>
        <taxon>Teleostei</taxon>
        <taxon>Neoteleostei</taxon>
        <taxon>Acanthomorphata</taxon>
        <taxon>Ovalentaria</taxon>
        <taxon>Atherinomorphae</taxon>
        <taxon>Beloniformes</taxon>
        <taxon>Adrianichthyidae</taxon>
        <taxon>Oryziinae</taxon>
        <taxon>Oryzias</taxon>
    </lineage>
</organism>
<dbReference type="InterPro" id="IPR026564">
    <property type="entry name" value="Transcrip_reg_TACO1-like_dom3"/>
</dbReference>
<evidence type="ECO:0000256" key="7">
    <source>
        <dbReference type="ARBA" id="ARBA00053642"/>
    </source>
</evidence>
<evidence type="ECO:0000313" key="12">
    <source>
        <dbReference type="EMBL" id="RVE59525.1"/>
    </source>
</evidence>
<feature type="domain" description="TACO1/YebC-like N-terminal" evidence="11">
    <location>
        <begin position="86"/>
        <end position="155"/>
    </location>
</feature>
<dbReference type="Proteomes" id="UP000283210">
    <property type="component" value="Chromosome 19"/>
</dbReference>
<evidence type="ECO:0000256" key="1">
    <source>
        <dbReference type="ARBA" id="ARBA00004173"/>
    </source>
</evidence>
<dbReference type="AlphaFoldDB" id="A0A437C9T4"/>
<accession>A0A437C9T4</accession>
<dbReference type="InterPro" id="IPR048300">
    <property type="entry name" value="TACO1_YebC-like_2nd/3rd_dom"/>
</dbReference>
<gene>
    <name evidence="12" type="ORF">OJAV_G00189410</name>
</gene>
<keyword evidence="5" id="KW-0496">Mitochondrion</keyword>
<comment type="subcellular location">
    <subcellularLocation>
        <location evidence="1">Mitochondrion</location>
    </subcellularLocation>
</comment>
<reference evidence="12 13" key="2">
    <citation type="submission" date="2019-01" db="EMBL/GenBank/DDBJ databases">
        <title>A chromosome length genome reference of the Java medaka (oryzias javanicus).</title>
        <authorList>
            <person name="Herpin A."/>
            <person name="Takehana Y."/>
            <person name="Naruse K."/>
            <person name="Ansai S."/>
            <person name="Kawaguchi M."/>
        </authorList>
    </citation>
    <scope>NUCLEOTIDE SEQUENCE [LARGE SCALE GENOMIC DNA]</scope>
    <source>
        <strain evidence="12">RS831</strain>
        <tissue evidence="12">Whole body</tissue>
    </source>
</reference>
<evidence type="ECO:0000313" key="13">
    <source>
        <dbReference type="Proteomes" id="UP000283210"/>
    </source>
</evidence>
<dbReference type="Gene3D" id="3.30.70.980">
    <property type="match status" value="2"/>
</dbReference>
<evidence type="ECO:0000256" key="5">
    <source>
        <dbReference type="ARBA" id="ARBA00023128"/>
    </source>
</evidence>
<protein>
    <recommendedName>
        <fullName evidence="8">Translational activator of cytochrome c oxidase 1</fullName>
    </recommendedName>
    <alternativeName>
        <fullName evidence="9">Coiled-coil domain-containing protein 44</fullName>
    </alternativeName>
</protein>
<dbReference type="InterPro" id="IPR017856">
    <property type="entry name" value="Integrase-like_N"/>
</dbReference>
<dbReference type="Gene3D" id="1.10.10.200">
    <property type="match status" value="1"/>
</dbReference>
<evidence type="ECO:0000256" key="3">
    <source>
        <dbReference type="ARBA" id="ARBA00022845"/>
    </source>
</evidence>
<dbReference type="GO" id="GO:0006417">
    <property type="term" value="P:regulation of translation"/>
    <property type="evidence" value="ECO:0007669"/>
    <property type="project" value="UniProtKB-KW"/>
</dbReference>
<dbReference type="FunFam" id="1.10.10.200:FF:000002">
    <property type="entry name" value="Probable transcriptional regulatory protein CLM62_37755"/>
    <property type="match status" value="1"/>
</dbReference>
<evidence type="ECO:0000256" key="8">
    <source>
        <dbReference type="ARBA" id="ARBA00073666"/>
    </source>
</evidence>
<dbReference type="PANTHER" id="PTHR12532">
    <property type="entry name" value="TRANSLATIONAL ACTIVATOR OF CYTOCHROME C OXIDASE 1"/>
    <property type="match status" value="1"/>
</dbReference>
<evidence type="ECO:0000259" key="11">
    <source>
        <dbReference type="Pfam" id="PF20772"/>
    </source>
</evidence>
<dbReference type="Pfam" id="PF01709">
    <property type="entry name" value="Transcrip_reg"/>
    <property type="match status" value="1"/>
</dbReference>
<dbReference type="InterPro" id="IPR029072">
    <property type="entry name" value="YebC-like"/>
</dbReference>
<keyword evidence="3" id="KW-0810">Translation regulation</keyword>
<dbReference type="HAMAP" id="MF_00693">
    <property type="entry name" value="Transcrip_reg_TACO1"/>
    <property type="match status" value="1"/>
</dbReference>
<dbReference type="OrthoDB" id="2017544at2759"/>
<dbReference type="InterPro" id="IPR049083">
    <property type="entry name" value="TACO1_YebC_N"/>
</dbReference>
<dbReference type="PANTHER" id="PTHR12532:SF0">
    <property type="entry name" value="TRANSLATIONAL ACTIVATOR OF CYTOCHROME C OXIDASE 1"/>
    <property type="match status" value="1"/>
</dbReference>
<dbReference type="GO" id="GO:0005739">
    <property type="term" value="C:mitochondrion"/>
    <property type="evidence" value="ECO:0007669"/>
    <property type="project" value="UniProtKB-SubCell"/>
</dbReference>
<name>A0A437C9T4_ORYJA</name>
<keyword evidence="4" id="KW-0175">Coiled coil</keyword>
<dbReference type="InterPro" id="IPR002876">
    <property type="entry name" value="Transcrip_reg_TACO1-like"/>
</dbReference>
<evidence type="ECO:0000256" key="2">
    <source>
        <dbReference type="ARBA" id="ARBA00008724"/>
    </source>
</evidence>
<dbReference type="FunFam" id="3.30.70.980:FF:000008">
    <property type="entry name" value="Translational activator of cytochrome c oxidase 1"/>
    <property type="match status" value="1"/>
</dbReference>
<keyword evidence="6" id="KW-0010">Activator</keyword>
<evidence type="ECO:0000256" key="9">
    <source>
        <dbReference type="ARBA" id="ARBA00075676"/>
    </source>
</evidence>
<dbReference type="Pfam" id="PF20772">
    <property type="entry name" value="TACO1_YebC_N"/>
    <property type="match status" value="1"/>
</dbReference>
<proteinExistence type="inferred from homology"/>
<dbReference type="SUPFAM" id="SSF75625">
    <property type="entry name" value="YebC-like"/>
    <property type="match status" value="1"/>
</dbReference>
<evidence type="ECO:0000256" key="6">
    <source>
        <dbReference type="ARBA" id="ARBA00023159"/>
    </source>
</evidence>
<evidence type="ECO:0000256" key="4">
    <source>
        <dbReference type="ARBA" id="ARBA00023054"/>
    </source>
</evidence>
<sequence>MHFNCDVTKNQEVPRAAGAEWFCFAKTGMAGLPLLLLRALRALHPPAPTISTAVRLPCPHRPLPSRASCCPVRFLRTSAAFCAGHNKWSKVKHIKGPKDEARGRMFMKFGMMIRIAVKEGGSNPDLNLNLAQLLEQCRSKNMPKASIEAAVKSAEKAKPASQHMFEARGPGGCVLLIEVLTDNNSRTGQEIKRLLNKNGGVLCDGGRHNFSRSGVVVLPGHDINSEKALELAIESGAADVQETEDEEEKPLLKFICDVADLHKVRVSLERQGLPVTSSGFEFVPRNYSSLDEEQLEAASALIEVLNDCPDVVRVWDNIQADS</sequence>
<reference evidence="12 13" key="1">
    <citation type="submission" date="2018-11" db="EMBL/GenBank/DDBJ databases">
        <authorList>
            <person name="Lopez-Roques C."/>
            <person name="Donnadieu C."/>
            <person name="Bouchez O."/>
            <person name="Klopp C."/>
            <person name="Cabau C."/>
            <person name="Zahm M."/>
        </authorList>
    </citation>
    <scope>NUCLEOTIDE SEQUENCE [LARGE SCALE GENOMIC DNA]</scope>
    <source>
        <strain evidence="12">RS831</strain>
        <tissue evidence="12">Whole body</tissue>
    </source>
</reference>
<evidence type="ECO:0000259" key="10">
    <source>
        <dbReference type="Pfam" id="PF01709"/>
    </source>
</evidence>
<comment type="function">
    <text evidence="7">Acts as a translational activator of mitochondrially-encoded cytochrome c oxidase 1.</text>
</comment>
<comment type="similarity">
    <text evidence="2">Belongs to the TACO1 family.</text>
</comment>